<dbReference type="AlphaFoldDB" id="A0A7W4JTX6"/>
<evidence type="ECO:0000256" key="12">
    <source>
        <dbReference type="PROSITE-ProRule" id="PRU01360"/>
    </source>
</evidence>
<dbReference type="Proteomes" id="UP000555756">
    <property type="component" value="Unassembled WGS sequence"/>
</dbReference>
<dbReference type="RefSeq" id="WP_183119967.1">
    <property type="nucleotide sequence ID" value="NZ_JABEQF010000009.1"/>
</dbReference>
<keyword evidence="3 12" id="KW-1134">Transmembrane beta strand</keyword>
<sequence>MNKTISLCLTTCLSALLVHQAAAATTTRKQHKSGRAVQAQAASDAKGPSVAAVAPAAPVRMARPPAALPPRSSEAIVVFGAGASRETQTVSRTAISQYVPGTSPFKALSKLPGVMFTTSDPLGSYEWSQQIIIRGFDQSRLGFTMDGVPLGNLAYGNDNGLSIGRALQTENNGAATLTQGAGSVGVSASNDLGGALEFTSINPTNRFGVDVAGTVGSAATWRTFMRVNSGLLPTGGKFYVSYDYQDANKWKGDGQQRQQQANAKFVQPLGENVKLTLYGDWSMRQENDYQDLSLATIQKYGYNVDNITGNYALAKQIGSAYQNGTPYPAGIGSTNYDSPPDFVYYNAAGLRQDALGYGKLDFRLSDRLKGFATVYGHTNSGEGVWVTPYVPTPTALGGSPLSTRTTEYGIHREGFIGSLSYQAGHHTIEGGFWFENNDFEQARRYYPLSIDGTPDSLHWYKDNSFYTQWQAAFNTKTYQVHLQDTWRVTKALKLNYGFKSLIVDNTATQIGSNLMGVQGPDGYPSGSIQSSNGFLPQVGLNYRVNRHNEIFADFARNMAAFDNSQTGATSPFATTIAGYNTIKDKIRPEMSYTEELGYRYHDNNIQASLTGYYVEFENRLLSITQGTGIQGNASALANVGGVTARGVDAAFNYQFAPHWSIYASYAFNDSYYNDNVNSGGTIYNIKGKNVVAMPRNLANVQLGYDDGTIWGNVLMQFQDRRTYTYTNDAWVPANDVFNLNIGYRFHSQNIVLRGVDAQINVSNLFDKRYVATVGSNGFQFSDPDRTFATLQAGSPRMVFFTLRKHF</sequence>
<reference evidence="17 18" key="1">
    <citation type="submission" date="2020-04" db="EMBL/GenBank/DDBJ databases">
        <title>Description of novel Gluconacetobacter.</title>
        <authorList>
            <person name="Sombolestani A."/>
        </authorList>
    </citation>
    <scope>NUCLEOTIDE SEQUENCE [LARGE SCALE GENOMIC DNA]</scope>
    <source>
        <strain evidence="17 18">LMG 21311</strain>
    </source>
</reference>
<evidence type="ECO:0000313" key="18">
    <source>
        <dbReference type="Proteomes" id="UP000555756"/>
    </source>
</evidence>
<evidence type="ECO:0000259" key="16">
    <source>
        <dbReference type="Pfam" id="PF07715"/>
    </source>
</evidence>
<keyword evidence="17" id="KW-0675">Receptor</keyword>
<feature type="domain" description="TonB-dependent receptor plug" evidence="16">
    <location>
        <begin position="85"/>
        <end position="194"/>
    </location>
</feature>
<dbReference type="GO" id="GO:0015344">
    <property type="term" value="F:siderophore uptake transmembrane transporter activity"/>
    <property type="evidence" value="ECO:0007669"/>
    <property type="project" value="TreeGrafter"/>
</dbReference>
<evidence type="ECO:0000256" key="8">
    <source>
        <dbReference type="ARBA" id="ARBA00023065"/>
    </source>
</evidence>
<proteinExistence type="inferred from homology"/>
<dbReference type="PANTHER" id="PTHR32552">
    <property type="entry name" value="FERRICHROME IRON RECEPTOR-RELATED"/>
    <property type="match status" value="1"/>
</dbReference>
<dbReference type="Pfam" id="PF00593">
    <property type="entry name" value="TonB_dep_Rec_b-barrel"/>
    <property type="match status" value="1"/>
</dbReference>
<feature type="chain" id="PRO_5031398510" evidence="14">
    <location>
        <begin position="24"/>
        <end position="806"/>
    </location>
</feature>
<accession>A0A7W4JTX6</accession>
<keyword evidence="9 13" id="KW-0798">TonB box</keyword>
<keyword evidence="18" id="KW-1185">Reference proteome</keyword>
<dbReference type="Pfam" id="PF07715">
    <property type="entry name" value="Plug"/>
    <property type="match status" value="1"/>
</dbReference>
<keyword evidence="2 12" id="KW-0813">Transport</keyword>
<keyword evidence="8" id="KW-0406">Ion transport</keyword>
<feature type="domain" description="TonB-dependent receptor-like beta-barrel" evidence="15">
    <location>
        <begin position="392"/>
        <end position="764"/>
    </location>
</feature>
<protein>
    <submittedName>
        <fullName evidence="17">TonB-dependent receptor</fullName>
    </submittedName>
</protein>
<keyword evidence="6 14" id="KW-0732">Signal</keyword>
<evidence type="ECO:0000256" key="1">
    <source>
        <dbReference type="ARBA" id="ARBA00004571"/>
    </source>
</evidence>
<evidence type="ECO:0000256" key="6">
    <source>
        <dbReference type="ARBA" id="ARBA00022729"/>
    </source>
</evidence>
<evidence type="ECO:0000256" key="4">
    <source>
        <dbReference type="ARBA" id="ARBA00022496"/>
    </source>
</evidence>
<dbReference type="Gene3D" id="2.40.170.20">
    <property type="entry name" value="TonB-dependent receptor, beta-barrel domain"/>
    <property type="match status" value="1"/>
</dbReference>
<dbReference type="InterPro" id="IPR036942">
    <property type="entry name" value="Beta-barrel_TonB_sf"/>
</dbReference>
<feature type="signal peptide" evidence="14">
    <location>
        <begin position="1"/>
        <end position="23"/>
    </location>
</feature>
<name>A0A7W4JTX6_9PROT</name>
<gene>
    <name evidence="17" type="ORF">HLH34_12780</name>
</gene>
<evidence type="ECO:0000256" key="10">
    <source>
        <dbReference type="ARBA" id="ARBA00023136"/>
    </source>
</evidence>
<dbReference type="PROSITE" id="PS52016">
    <property type="entry name" value="TONB_DEPENDENT_REC_3"/>
    <property type="match status" value="1"/>
</dbReference>
<evidence type="ECO:0000256" key="11">
    <source>
        <dbReference type="ARBA" id="ARBA00023237"/>
    </source>
</evidence>
<evidence type="ECO:0000256" key="14">
    <source>
        <dbReference type="SAM" id="SignalP"/>
    </source>
</evidence>
<evidence type="ECO:0000256" key="7">
    <source>
        <dbReference type="ARBA" id="ARBA00023004"/>
    </source>
</evidence>
<dbReference type="Gene3D" id="2.170.130.10">
    <property type="entry name" value="TonB-dependent receptor, plug domain"/>
    <property type="match status" value="1"/>
</dbReference>
<dbReference type="EMBL" id="JABEQF010000009">
    <property type="protein sequence ID" value="MBB2190825.1"/>
    <property type="molecule type" value="Genomic_DNA"/>
</dbReference>
<evidence type="ECO:0000313" key="17">
    <source>
        <dbReference type="EMBL" id="MBB2190825.1"/>
    </source>
</evidence>
<comment type="similarity">
    <text evidence="12 13">Belongs to the TonB-dependent receptor family.</text>
</comment>
<dbReference type="GO" id="GO:0009279">
    <property type="term" value="C:cell outer membrane"/>
    <property type="evidence" value="ECO:0007669"/>
    <property type="project" value="UniProtKB-SubCell"/>
</dbReference>
<dbReference type="InterPro" id="IPR000531">
    <property type="entry name" value="Beta-barrel_TonB"/>
</dbReference>
<keyword evidence="7" id="KW-0408">Iron</keyword>
<keyword evidence="4" id="KW-0410">Iron transport</keyword>
<dbReference type="PANTHER" id="PTHR32552:SF89">
    <property type="entry name" value="CATECHOLATE SIDEROPHORE RECEPTOR FIU"/>
    <property type="match status" value="1"/>
</dbReference>
<dbReference type="InterPro" id="IPR012910">
    <property type="entry name" value="Plug_dom"/>
</dbReference>
<evidence type="ECO:0000256" key="5">
    <source>
        <dbReference type="ARBA" id="ARBA00022692"/>
    </source>
</evidence>
<evidence type="ECO:0000256" key="9">
    <source>
        <dbReference type="ARBA" id="ARBA00023077"/>
    </source>
</evidence>
<comment type="subcellular location">
    <subcellularLocation>
        <location evidence="1 12">Cell outer membrane</location>
        <topology evidence="1 12">Multi-pass membrane protein</topology>
    </subcellularLocation>
</comment>
<comment type="caution">
    <text evidence="17">The sequence shown here is derived from an EMBL/GenBank/DDBJ whole genome shotgun (WGS) entry which is preliminary data.</text>
</comment>
<evidence type="ECO:0000256" key="3">
    <source>
        <dbReference type="ARBA" id="ARBA00022452"/>
    </source>
</evidence>
<evidence type="ECO:0000256" key="2">
    <source>
        <dbReference type="ARBA" id="ARBA00022448"/>
    </source>
</evidence>
<keyword evidence="11 12" id="KW-0998">Cell outer membrane</keyword>
<keyword evidence="5 12" id="KW-0812">Transmembrane</keyword>
<evidence type="ECO:0000259" key="15">
    <source>
        <dbReference type="Pfam" id="PF00593"/>
    </source>
</evidence>
<dbReference type="InterPro" id="IPR039426">
    <property type="entry name" value="TonB-dep_rcpt-like"/>
</dbReference>
<evidence type="ECO:0000256" key="13">
    <source>
        <dbReference type="RuleBase" id="RU003357"/>
    </source>
</evidence>
<organism evidence="17 18">
    <name type="scientific">Gluconacetobacter azotocaptans</name>
    <dbReference type="NCBI Taxonomy" id="142834"/>
    <lineage>
        <taxon>Bacteria</taxon>
        <taxon>Pseudomonadati</taxon>
        <taxon>Pseudomonadota</taxon>
        <taxon>Alphaproteobacteria</taxon>
        <taxon>Acetobacterales</taxon>
        <taxon>Acetobacteraceae</taxon>
        <taxon>Gluconacetobacter</taxon>
    </lineage>
</organism>
<keyword evidence="10 12" id="KW-0472">Membrane</keyword>
<dbReference type="SUPFAM" id="SSF56935">
    <property type="entry name" value="Porins"/>
    <property type="match status" value="1"/>
</dbReference>
<dbReference type="InterPro" id="IPR037066">
    <property type="entry name" value="Plug_dom_sf"/>
</dbReference>